<accession>A0A1I1TAX2</accession>
<protein>
    <submittedName>
        <fullName evidence="12">Type VII secretion protein EccB</fullName>
    </submittedName>
</protein>
<reference evidence="12" key="2">
    <citation type="submission" date="2016-10" db="EMBL/GenBank/DDBJ databases">
        <authorList>
            <person name="de Groot N.N."/>
        </authorList>
    </citation>
    <scope>NUCLEOTIDE SEQUENCE [LARGE SCALE GENOMIC DNA]</scope>
    <source>
        <strain evidence="12">ATCC 20501</strain>
    </source>
</reference>
<name>A0A1H6EE10_9PSEU</name>
<evidence type="ECO:0000256" key="6">
    <source>
        <dbReference type="ARBA" id="ARBA00022801"/>
    </source>
</evidence>
<keyword evidence="7" id="KW-0067">ATP-binding</keyword>
<evidence type="ECO:0000256" key="9">
    <source>
        <dbReference type="ARBA" id="ARBA00023136"/>
    </source>
</evidence>
<keyword evidence="8 11" id="KW-1133">Transmembrane helix</keyword>
<evidence type="ECO:0000256" key="2">
    <source>
        <dbReference type="ARBA" id="ARBA00008149"/>
    </source>
</evidence>
<dbReference type="AlphaFoldDB" id="A0A1H6EE10"/>
<keyword evidence="5" id="KW-0547">Nucleotide-binding</keyword>
<dbReference type="NCBIfam" id="TIGR03919">
    <property type="entry name" value="T7SS_EccB"/>
    <property type="match status" value="1"/>
</dbReference>
<feature type="transmembrane region" description="Helical" evidence="11">
    <location>
        <begin position="43"/>
        <end position="64"/>
    </location>
</feature>
<dbReference type="Gene3D" id="2.40.50.910">
    <property type="entry name" value="Type VII secretion system EccB, repeat 3 domain"/>
    <property type="match status" value="1"/>
</dbReference>
<dbReference type="Proteomes" id="UP000199690">
    <property type="component" value="Unassembled WGS sequence"/>
</dbReference>
<sequence>MASTPTTKSQVQAYRFVLRRMESALVRKDAVMLHDPMGSHKRATVAGAVLAAIGCIGFLVWGLFGGKGSVPEPGSIIIGKETGAVFVVTSDEQADKRLIPMLNVASAKLLVMAQGGAQGGGAVPTTVVKESALGDFPRGSLTGLVNAPTYLPDAKNIAEASWAICDVGQVKDTINDARVEAETKVQTTVIGGDGNHGTELGLDQSLYVKDQTSQREYLIYRVENLPGQLHTHVVKSRIDKTDPTVTTVLDMYGLRGATPRSISTNMLNAVPEVPALQVPDVPNDRQPLSYMGNRKVGDVVARTVPGQPDEFYLLLPSGKQKISEGAAAVLHASKTSSRDIPNMTGAITDAAEADSSEQLNLTGFPVAVPTPVTFQQSDTSCLSWKNVNGNHNITATLNKGTPAAKAAVKLAQYDGTGPQVDYFYMPAGKAAVVRGASNEAGADSGPIFLVADQGVQYGIKDVGTAQGLGVIGGAGDIKAGPSWLTRVLPKGDFLDPANASMTYDAVPVGPGVNRPLQKPQQQQAGVAQAGS</sequence>
<accession>A0A1H6EE10</accession>
<comment type="similarity">
    <text evidence="2">Belongs to the EccB family.</text>
</comment>
<dbReference type="InterPro" id="IPR044857">
    <property type="entry name" value="T7SS_EccB_R1"/>
</dbReference>
<evidence type="ECO:0000256" key="5">
    <source>
        <dbReference type="ARBA" id="ARBA00022741"/>
    </source>
</evidence>
<comment type="subcellular location">
    <subcellularLocation>
        <location evidence="1">Cell membrane</location>
        <topology evidence="1">Single-pass membrane protein</topology>
    </subcellularLocation>
</comment>
<keyword evidence="6" id="KW-0378">Hydrolase</keyword>
<dbReference type="GO" id="GO:0005524">
    <property type="term" value="F:ATP binding"/>
    <property type="evidence" value="ECO:0007669"/>
    <property type="project" value="UniProtKB-KW"/>
</dbReference>
<feature type="compositionally biased region" description="Low complexity" evidence="10">
    <location>
        <begin position="520"/>
        <end position="531"/>
    </location>
</feature>
<evidence type="ECO:0000256" key="4">
    <source>
        <dbReference type="ARBA" id="ARBA00022692"/>
    </source>
</evidence>
<evidence type="ECO:0000313" key="12">
    <source>
        <dbReference type="EMBL" id="SEG95493.1"/>
    </source>
</evidence>
<dbReference type="RefSeq" id="WP_093352289.1">
    <property type="nucleotide sequence ID" value="NZ_FNVB01000010.1"/>
</dbReference>
<evidence type="ECO:0000256" key="8">
    <source>
        <dbReference type="ARBA" id="ARBA00022989"/>
    </source>
</evidence>
<dbReference type="GO" id="GO:0005576">
    <property type="term" value="C:extracellular region"/>
    <property type="evidence" value="ECO:0007669"/>
    <property type="project" value="TreeGrafter"/>
</dbReference>
<evidence type="ECO:0000313" key="14">
    <source>
        <dbReference type="Proteomes" id="UP000199690"/>
    </source>
</evidence>
<dbReference type="SMR" id="A0A1H6EE10"/>
<dbReference type="GO" id="GO:0016787">
    <property type="term" value="F:hydrolase activity"/>
    <property type="evidence" value="ECO:0007669"/>
    <property type="project" value="UniProtKB-KW"/>
</dbReference>
<dbReference type="InterPro" id="IPR007795">
    <property type="entry name" value="T7SS_EccB"/>
</dbReference>
<organism evidence="12 15">
    <name type="scientific">Saccharopolyspora kobensis</name>
    <dbReference type="NCBI Taxonomy" id="146035"/>
    <lineage>
        <taxon>Bacteria</taxon>
        <taxon>Bacillati</taxon>
        <taxon>Actinomycetota</taxon>
        <taxon>Actinomycetes</taxon>
        <taxon>Pseudonocardiales</taxon>
        <taxon>Pseudonocardiaceae</taxon>
        <taxon>Saccharopolyspora</taxon>
    </lineage>
</organism>
<evidence type="ECO:0000256" key="11">
    <source>
        <dbReference type="SAM" id="Phobius"/>
    </source>
</evidence>
<evidence type="ECO:0000256" key="3">
    <source>
        <dbReference type="ARBA" id="ARBA00022475"/>
    </source>
</evidence>
<feature type="region of interest" description="Disordered" evidence="10">
    <location>
        <begin position="510"/>
        <end position="531"/>
    </location>
</feature>
<dbReference type="Proteomes" id="UP000236729">
    <property type="component" value="Unassembled WGS sequence"/>
</dbReference>
<dbReference type="Pfam" id="PF05108">
    <property type="entry name" value="T7SS_ESX1_EccB"/>
    <property type="match status" value="1"/>
</dbReference>
<dbReference type="PANTHER" id="PTHR40765">
    <property type="entry name" value="ESX-2 SECRETION SYSTEM ATPASE ECCB2"/>
    <property type="match status" value="1"/>
</dbReference>
<reference evidence="14 15" key="1">
    <citation type="submission" date="2016-10" db="EMBL/GenBank/DDBJ databases">
        <authorList>
            <person name="Varghese N."/>
            <person name="Submissions S."/>
        </authorList>
    </citation>
    <scope>NUCLEOTIDE SEQUENCE [LARGE SCALE GENOMIC DNA]</scope>
    <source>
        <strain evidence="15">ATCC 20501</strain>
        <strain evidence="13 14">CGMCC 4.3529</strain>
    </source>
</reference>
<gene>
    <name evidence="12" type="ORF">SAMN02982929_06209</name>
    <name evidence="13" type="ORF">SAMN05216506_10577</name>
</gene>
<evidence type="ECO:0000313" key="13">
    <source>
        <dbReference type="EMBL" id="SFD55782.1"/>
    </source>
</evidence>
<evidence type="ECO:0000313" key="15">
    <source>
        <dbReference type="Proteomes" id="UP000236729"/>
    </source>
</evidence>
<dbReference type="EMBL" id="FOME01000005">
    <property type="protein sequence ID" value="SFD55782.1"/>
    <property type="molecule type" value="Genomic_DNA"/>
</dbReference>
<evidence type="ECO:0000256" key="7">
    <source>
        <dbReference type="ARBA" id="ARBA00022840"/>
    </source>
</evidence>
<dbReference type="InterPro" id="IPR042485">
    <property type="entry name" value="T7SS_EccB_R3"/>
</dbReference>
<evidence type="ECO:0000256" key="10">
    <source>
        <dbReference type="SAM" id="MobiDB-lite"/>
    </source>
</evidence>
<dbReference type="Gene3D" id="3.30.2390.20">
    <property type="entry name" value="Type VII secretion system EccB, repeat 1 domain"/>
    <property type="match status" value="1"/>
</dbReference>
<dbReference type="EMBL" id="FNVB01000010">
    <property type="protein sequence ID" value="SEG95493.1"/>
    <property type="molecule type" value="Genomic_DNA"/>
</dbReference>
<evidence type="ECO:0000256" key="1">
    <source>
        <dbReference type="ARBA" id="ARBA00004162"/>
    </source>
</evidence>
<keyword evidence="9 11" id="KW-0472">Membrane</keyword>
<proteinExistence type="inferred from homology"/>
<keyword evidence="14" id="KW-1185">Reference proteome</keyword>
<dbReference type="PANTHER" id="PTHR40765:SF2">
    <property type="entry name" value="ESX-2 SECRETION SYSTEM ATPASE ECCB2"/>
    <property type="match status" value="1"/>
</dbReference>
<keyword evidence="3" id="KW-1003">Cell membrane</keyword>
<keyword evidence="4 11" id="KW-0812">Transmembrane</keyword>
<dbReference type="GO" id="GO:0005886">
    <property type="term" value="C:plasma membrane"/>
    <property type="evidence" value="ECO:0007669"/>
    <property type="project" value="UniProtKB-SubCell"/>
</dbReference>